<feature type="domain" description="Abortive infection phage resistance protein N-terminal" evidence="2">
    <location>
        <begin position="57"/>
        <end position="155"/>
    </location>
</feature>
<protein>
    <submittedName>
        <fullName evidence="3">AIPR protein</fullName>
    </submittedName>
</protein>
<proteinExistence type="predicted"/>
<dbReference type="Pfam" id="PF22879">
    <property type="entry name" value="AIPR_N"/>
    <property type="match status" value="1"/>
</dbReference>
<reference evidence="3 4" key="1">
    <citation type="submission" date="2018-03" db="EMBL/GenBank/DDBJ databases">
        <title>Genomic Encyclopedia of Archaeal and Bacterial Type Strains, Phase II (KMG-II): from individual species to whole genera.</title>
        <authorList>
            <person name="Goeker M."/>
        </authorList>
    </citation>
    <scope>NUCLEOTIDE SEQUENCE [LARGE SCALE GENOMIC DNA]</scope>
    <source>
        <strain evidence="3 4">DSM 24859</strain>
    </source>
</reference>
<dbReference type="InterPro" id="IPR055101">
    <property type="entry name" value="AIPR_N"/>
</dbReference>
<evidence type="ECO:0000313" key="3">
    <source>
        <dbReference type="EMBL" id="PSL49505.1"/>
    </source>
</evidence>
<name>A0A2P8HTJ3_CHINA</name>
<evidence type="ECO:0000259" key="2">
    <source>
        <dbReference type="Pfam" id="PF22879"/>
    </source>
</evidence>
<gene>
    <name evidence="3" type="ORF">CLV51_101839</name>
</gene>
<dbReference type="OrthoDB" id="9806213at2"/>
<dbReference type="Pfam" id="PF10592">
    <property type="entry name" value="AIPR"/>
    <property type="match status" value="1"/>
</dbReference>
<feature type="domain" description="Abortive phage infection protein C-terminal" evidence="1">
    <location>
        <begin position="258"/>
        <end position="567"/>
    </location>
</feature>
<evidence type="ECO:0000313" key="4">
    <source>
        <dbReference type="Proteomes" id="UP000240971"/>
    </source>
</evidence>
<organism evidence="3 4">
    <name type="scientific">Chitinophaga niastensis</name>
    <dbReference type="NCBI Taxonomy" id="536980"/>
    <lineage>
        <taxon>Bacteria</taxon>
        <taxon>Pseudomonadati</taxon>
        <taxon>Bacteroidota</taxon>
        <taxon>Chitinophagia</taxon>
        <taxon>Chitinophagales</taxon>
        <taxon>Chitinophagaceae</taxon>
        <taxon>Chitinophaga</taxon>
    </lineage>
</organism>
<dbReference type="EMBL" id="PYAW01000001">
    <property type="protein sequence ID" value="PSL49505.1"/>
    <property type="molecule type" value="Genomic_DNA"/>
</dbReference>
<dbReference type="RefSeq" id="WP_106526736.1">
    <property type="nucleotide sequence ID" value="NZ_PYAW01000001.1"/>
</dbReference>
<accession>A0A2P8HTJ3</accession>
<evidence type="ECO:0000259" key="1">
    <source>
        <dbReference type="Pfam" id="PF10592"/>
    </source>
</evidence>
<sequence length="640" mass="73403">MTVNDLVEYNQSLIEQITTEENTVDRYELLDYVLPFLNSSRLTDSESYSPSFFSLPVENTEVDAYLINETGERLQLFLTNLILTKGNDSLLITKSDYYKNLFLKLKNFSKKAFNNNLSAIQENDPCASLIKSCVNEDFIEQIDTIEMFIITNGISIEPRGNEPSLKVFQFSEEAINVKYNLSGKPKTKKIDIKFQLIDLNKIYNYIYSETQGDPLVIRFDKPLKALKAANEKHYESYLSVIPAEVLAKIYKSNSTRLLERNVRSFLSFNVVNKEMRKTIKEEPEKFMAFNNGLTITATEIKGKEVGGMYHIEELTDFQIVNGGQTTASIYFSAKEGLPISGVNVTAKINIVKSGSAEVLDDLVSKISAFSNSQSRVSNVDLNSRSPYLIRIKKLSQMIFTPAGNKWFFERARGEFITLLKVNEKEKKSNENLYPKEKRLTKEQISKYFVSWGETPFLVRKGGEKVFRDFMELIKKDRNRKEWDASQMGTTFYEDLIAKAILFKEFEKIYGSGAKAIGQIRSAAVPYALSILYKATVQGKSNNFNLARIWREQELPADFKEFSKQLLVVAHDACIKYAKSDDKSEYAKKEELWNDVSLCKEVAAFIKENRQIIMKYSLSEKDIESRYMNEEELLLSEEVAN</sequence>
<comment type="caution">
    <text evidence="3">The sequence shown here is derived from an EMBL/GenBank/DDBJ whole genome shotgun (WGS) entry which is preliminary data.</text>
</comment>
<dbReference type="InterPro" id="IPR018891">
    <property type="entry name" value="AIPR_C"/>
</dbReference>
<dbReference type="Proteomes" id="UP000240971">
    <property type="component" value="Unassembled WGS sequence"/>
</dbReference>
<dbReference type="AlphaFoldDB" id="A0A2P8HTJ3"/>
<keyword evidence="4" id="KW-1185">Reference proteome</keyword>